<name>A0ABM3C4I8_DROKI</name>
<dbReference type="PANTHER" id="PTHR12271:SF66">
    <property type="entry name" value="TERMINAL URIDYLYLTRANSFERASE TAILOR"/>
    <property type="match status" value="1"/>
</dbReference>
<dbReference type="InterPro" id="IPR043519">
    <property type="entry name" value="NT_sf"/>
</dbReference>
<reference evidence="3" key="1">
    <citation type="submission" date="2025-08" db="UniProtKB">
        <authorList>
            <consortium name="RefSeq"/>
        </authorList>
    </citation>
    <scope>IDENTIFICATION</scope>
    <source>
        <strain evidence="3">14028-0561.14</strain>
        <tissue evidence="3">Whole fly</tissue>
    </source>
</reference>
<dbReference type="CDD" id="cd05402">
    <property type="entry name" value="NT_PAP_TUTase"/>
    <property type="match status" value="1"/>
</dbReference>
<organism evidence="2 3">
    <name type="scientific">Drosophila kikkawai</name>
    <name type="common">Fruit fly</name>
    <dbReference type="NCBI Taxonomy" id="30033"/>
    <lineage>
        <taxon>Eukaryota</taxon>
        <taxon>Metazoa</taxon>
        <taxon>Ecdysozoa</taxon>
        <taxon>Arthropoda</taxon>
        <taxon>Hexapoda</taxon>
        <taxon>Insecta</taxon>
        <taxon>Pterygota</taxon>
        <taxon>Neoptera</taxon>
        <taxon>Endopterygota</taxon>
        <taxon>Diptera</taxon>
        <taxon>Brachycera</taxon>
        <taxon>Muscomorpha</taxon>
        <taxon>Ephydroidea</taxon>
        <taxon>Drosophilidae</taxon>
        <taxon>Drosophila</taxon>
        <taxon>Sophophora</taxon>
    </lineage>
</organism>
<dbReference type="RefSeq" id="XP_041630461.2">
    <property type="nucleotide sequence ID" value="XM_041774527.2"/>
</dbReference>
<dbReference type="Gene3D" id="3.30.460.10">
    <property type="entry name" value="Beta Polymerase, domain 2"/>
    <property type="match status" value="1"/>
</dbReference>
<dbReference type="PANTHER" id="PTHR12271">
    <property type="entry name" value="POLY A POLYMERASE CID PAP -RELATED"/>
    <property type="match status" value="1"/>
</dbReference>
<keyword evidence="2" id="KW-1185">Reference proteome</keyword>
<gene>
    <name evidence="3" type="primary">LOC121501920</name>
</gene>
<evidence type="ECO:0000313" key="2">
    <source>
        <dbReference type="Proteomes" id="UP001652661"/>
    </source>
</evidence>
<accession>A0ABM3C4I8</accession>
<dbReference type="Pfam" id="PF22600">
    <property type="entry name" value="MTPAP-like_central"/>
    <property type="match status" value="1"/>
</dbReference>
<evidence type="ECO:0000313" key="3">
    <source>
        <dbReference type="RefSeq" id="XP_041630461.2"/>
    </source>
</evidence>
<dbReference type="Gene3D" id="1.10.1410.10">
    <property type="match status" value="1"/>
</dbReference>
<dbReference type="SUPFAM" id="SSF81301">
    <property type="entry name" value="Nucleotidyltransferase"/>
    <property type="match status" value="1"/>
</dbReference>
<dbReference type="GeneID" id="121501920"/>
<evidence type="ECO:0000259" key="1">
    <source>
        <dbReference type="Pfam" id="PF22600"/>
    </source>
</evidence>
<feature type="domain" description="Poly(A) RNA polymerase mitochondrial-like central palm" evidence="1">
    <location>
        <begin position="28"/>
        <end position="144"/>
    </location>
</feature>
<proteinExistence type="predicted"/>
<dbReference type="Proteomes" id="UP001652661">
    <property type="component" value="Chromosome 3R"/>
</dbReference>
<protein>
    <submittedName>
        <fullName evidence="3">Terminal uridylyltransferase Tailor-like</fullName>
    </submittedName>
</protein>
<dbReference type="InterPro" id="IPR054708">
    <property type="entry name" value="MTPAP-like_central"/>
</dbReference>
<dbReference type="SUPFAM" id="SSF81631">
    <property type="entry name" value="PAP/OAS1 substrate-binding domain"/>
    <property type="match status" value="1"/>
</dbReference>
<sequence length="321" mass="36948">MDLDSIDLFDSLKKEVDKAIAITTMGHDQIISDLKKALSSDFPDTPIYTFGSRIMGLASDGSDLDIYVHAYGNDVYTDKPTPTMLTNQMKIAKAIKMSSAKWIFVKTVDGKCPLVVARHKATNILCDISFSHKISVDQNMLVNYIFDLQPIARYMVIYLRGWAQKYGLTKFRGHIFILMVIYFLQICGELPSIENLQANLPPNFGPWKTNFVKLDLSSFNMKTVALNGSEVRHRLKDFFDYYSEFNYARFVVCPWLGKVRLRYVMQECMPKRCYDRLYVADCHAIIVQDIIHLNQNKAFPIAQYDLLSFKAKCKDMKMNTK</sequence>